<dbReference type="AlphaFoldDB" id="A0A1C3RH11"/>
<organism evidence="1 2">
    <name type="scientific">Candidatus Terasakiella magnetica</name>
    <dbReference type="NCBI Taxonomy" id="1867952"/>
    <lineage>
        <taxon>Bacteria</taxon>
        <taxon>Pseudomonadati</taxon>
        <taxon>Pseudomonadota</taxon>
        <taxon>Alphaproteobacteria</taxon>
        <taxon>Rhodospirillales</taxon>
        <taxon>Terasakiellaceae</taxon>
        <taxon>Terasakiella</taxon>
    </lineage>
</organism>
<protein>
    <submittedName>
        <fullName evidence="1">Uncharacterized protein</fullName>
    </submittedName>
</protein>
<keyword evidence="2" id="KW-1185">Reference proteome</keyword>
<gene>
    <name evidence="1" type="ORF">MTBPR1_220014</name>
</gene>
<proteinExistence type="predicted"/>
<name>A0A1C3RH11_9PROT</name>
<sequence length="61" mass="7083">MMNLYDQYKDPATELKKMILVKKAKELHAFVQANPEIGKIHLDFTDKKDKAPIKLETNILL</sequence>
<dbReference type="EMBL" id="FLYE01000015">
    <property type="protein sequence ID" value="SCA56581.1"/>
    <property type="molecule type" value="Genomic_DNA"/>
</dbReference>
<evidence type="ECO:0000313" key="2">
    <source>
        <dbReference type="Proteomes" id="UP000231658"/>
    </source>
</evidence>
<dbReference type="Proteomes" id="UP000231658">
    <property type="component" value="Unassembled WGS sequence"/>
</dbReference>
<accession>A0A1C3RH11</accession>
<dbReference type="RefSeq" id="WP_069188681.1">
    <property type="nucleotide sequence ID" value="NZ_FLYE01000015.1"/>
</dbReference>
<evidence type="ECO:0000313" key="1">
    <source>
        <dbReference type="EMBL" id="SCA56581.1"/>
    </source>
</evidence>
<reference evidence="1 2" key="1">
    <citation type="submission" date="2016-07" db="EMBL/GenBank/DDBJ databases">
        <authorList>
            <person name="Lefevre C.T."/>
        </authorList>
    </citation>
    <scope>NUCLEOTIDE SEQUENCE [LARGE SCALE GENOMIC DNA]</scope>
    <source>
        <strain evidence="1">PR1</strain>
    </source>
</reference>